<keyword evidence="4" id="KW-0249">Electron transport</keyword>
<dbReference type="GO" id="GO:0009055">
    <property type="term" value="F:electron transfer activity"/>
    <property type="evidence" value="ECO:0007669"/>
    <property type="project" value="InterPro"/>
</dbReference>
<dbReference type="EMBL" id="SZQL01000011">
    <property type="protein sequence ID" value="TKK67529.1"/>
    <property type="molecule type" value="Genomic_DNA"/>
</dbReference>
<sequence>MFRKKNTLLIGCLLSATFYLLSCDNKPKQENKRKTIDYIKQIPGINDSIPVEVADKGEVLIAYSDCYTCHKEDQRSVGPAFRDIAKRYPVNKVYIEMLAHKVIIGGRGSWGSAVMDPHPELSFEDAKTMVTYILSLKK</sequence>
<evidence type="ECO:0000256" key="5">
    <source>
        <dbReference type="ARBA" id="ARBA00023004"/>
    </source>
</evidence>
<dbReference type="InterPro" id="IPR002324">
    <property type="entry name" value="Cyt_c_ID"/>
</dbReference>
<protein>
    <submittedName>
        <fullName evidence="8">C-type cytochrome</fullName>
    </submittedName>
</protein>
<dbReference type="PROSITE" id="PS51007">
    <property type="entry name" value="CYTC"/>
    <property type="match status" value="1"/>
</dbReference>
<keyword evidence="1" id="KW-0813">Transport</keyword>
<keyword evidence="2 6" id="KW-0349">Heme</keyword>
<dbReference type="InterPro" id="IPR009056">
    <property type="entry name" value="Cyt_c-like_dom"/>
</dbReference>
<keyword evidence="3 6" id="KW-0479">Metal-binding</keyword>
<feature type="domain" description="Cytochrome c" evidence="7">
    <location>
        <begin position="52"/>
        <end position="137"/>
    </location>
</feature>
<evidence type="ECO:0000313" key="8">
    <source>
        <dbReference type="EMBL" id="TKK67529.1"/>
    </source>
</evidence>
<feature type="binding site" description="covalent" evidence="6">
    <location>
        <position position="115"/>
    </location>
    <ligand>
        <name>heme c</name>
        <dbReference type="ChEBI" id="CHEBI:61717"/>
    </ligand>
</feature>
<keyword evidence="5 6" id="KW-0408">Iron</keyword>
<feature type="binding site" description="covalent" evidence="6">
    <location>
        <position position="70"/>
    </location>
    <ligand>
        <name>heme c</name>
        <dbReference type="ChEBI" id="CHEBI:61717"/>
    </ligand>
</feature>
<name>A0A4U3L031_9BACT</name>
<evidence type="ECO:0000256" key="3">
    <source>
        <dbReference type="ARBA" id="ARBA00022723"/>
    </source>
</evidence>
<evidence type="ECO:0000256" key="2">
    <source>
        <dbReference type="ARBA" id="ARBA00022617"/>
    </source>
</evidence>
<organism evidence="8 9">
    <name type="scientific">Ilyomonas limi</name>
    <dbReference type="NCBI Taxonomy" id="2575867"/>
    <lineage>
        <taxon>Bacteria</taxon>
        <taxon>Pseudomonadati</taxon>
        <taxon>Bacteroidota</taxon>
        <taxon>Chitinophagia</taxon>
        <taxon>Chitinophagales</taxon>
        <taxon>Chitinophagaceae</taxon>
        <taxon>Ilyomonas</taxon>
    </lineage>
</organism>
<evidence type="ECO:0000313" key="9">
    <source>
        <dbReference type="Proteomes" id="UP000305848"/>
    </source>
</evidence>
<reference evidence="8 9" key="1">
    <citation type="submission" date="2019-05" db="EMBL/GenBank/DDBJ databases">
        <title>Panacibacter sp. strain 17mud1-8 Genome sequencing and assembly.</title>
        <authorList>
            <person name="Chhetri G."/>
        </authorList>
    </citation>
    <scope>NUCLEOTIDE SEQUENCE [LARGE SCALE GENOMIC DNA]</scope>
    <source>
        <strain evidence="8 9">17mud1-8</strain>
    </source>
</reference>
<evidence type="ECO:0000256" key="1">
    <source>
        <dbReference type="ARBA" id="ARBA00022448"/>
    </source>
</evidence>
<dbReference type="Gene3D" id="1.10.760.10">
    <property type="entry name" value="Cytochrome c-like domain"/>
    <property type="match status" value="1"/>
</dbReference>
<gene>
    <name evidence="8" type="ORF">FC093_14205</name>
</gene>
<proteinExistence type="predicted"/>
<keyword evidence="9" id="KW-1185">Reference proteome</keyword>
<dbReference type="AlphaFoldDB" id="A0A4U3L031"/>
<dbReference type="Pfam" id="PF00034">
    <property type="entry name" value="Cytochrom_C"/>
    <property type="match status" value="1"/>
</dbReference>
<comment type="PTM">
    <text evidence="6">Binds 1 heme c group covalently per subunit.</text>
</comment>
<accession>A0A4U3L031</accession>
<dbReference type="SUPFAM" id="SSF46626">
    <property type="entry name" value="Cytochrome c"/>
    <property type="match status" value="1"/>
</dbReference>
<comment type="caution">
    <text evidence="8">The sequence shown here is derived from an EMBL/GenBank/DDBJ whole genome shotgun (WGS) entry which is preliminary data.</text>
</comment>
<evidence type="ECO:0000256" key="6">
    <source>
        <dbReference type="PIRSR" id="PIRSR602324-1"/>
    </source>
</evidence>
<dbReference type="Proteomes" id="UP000305848">
    <property type="component" value="Unassembled WGS sequence"/>
</dbReference>
<dbReference type="OrthoDB" id="9814063at2"/>
<dbReference type="InterPro" id="IPR036909">
    <property type="entry name" value="Cyt_c-like_dom_sf"/>
</dbReference>
<evidence type="ECO:0000256" key="4">
    <source>
        <dbReference type="ARBA" id="ARBA00022982"/>
    </source>
</evidence>
<evidence type="ECO:0000259" key="7">
    <source>
        <dbReference type="PROSITE" id="PS51007"/>
    </source>
</evidence>
<dbReference type="GO" id="GO:0005506">
    <property type="term" value="F:iron ion binding"/>
    <property type="evidence" value="ECO:0007669"/>
    <property type="project" value="InterPro"/>
</dbReference>
<feature type="binding site" description="covalent" evidence="6">
    <location>
        <position position="66"/>
    </location>
    <ligand>
        <name>heme c</name>
        <dbReference type="ChEBI" id="CHEBI:61717"/>
    </ligand>
</feature>
<dbReference type="GO" id="GO:0020037">
    <property type="term" value="F:heme binding"/>
    <property type="evidence" value="ECO:0007669"/>
    <property type="project" value="InterPro"/>
</dbReference>
<dbReference type="PRINTS" id="PR00606">
    <property type="entry name" value="CYTCHROMECID"/>
</dbReference>